<evidence type="ECO:0000313" key="1">
    <source>
        <dbReference type="EMBL" id="KAJ2967518.1"/>
    </source>
</evidence>
<accession>A0ACC1MMR1</accession>
<reference evidence="1" key="1">
    <citation type="submission" date="2022-10" db="EMBL/GenBank/DDBJ databases">
        <title>Genome Sequence of Xylaria curta.</title>
        <authorList>
            <person name="Buettner E."/>
        </authorList>
    </citation>
    <scope>NUCLEOTIDE SEQUENCE</scope>
    <source>
        <strain evidence="1">Babe10</strain>
    </source>
</reference>
<dbReference type="EMBL" id="JAPDGR010004657">
    <property type="protein sequence ID" value="KAJ2967518.1"/>
    <property type="molecule type" value="Genomic_DNA"/>
</dbReference>
<name>A0ACC1MMR1_9PEZI</name>
<proteinExistence type="predicted"/>
<dbReference type="Proteomes" id="UP001143856">
    <property type="component" value="Unassembled WGS sequence"/>
</dbReference>
<gene>
    <name evidence="1" type="ORF">NUW58_g10430</name>
</gene>
<evidence type="ECO:0000313" key="2">
    <source>
        <dbReference type="Proteomes" id="UP001143856"/>
    </source>
</evidence>
<sequence length="133" mass="15394">MASSPGPPSFVPQKHARKPRLGPSQPSLLWETRHLAYPPQARTALTHYRQHLQDAGRRLEDAIRVREVELAEYGVDVDKRSSRDGLAAGRSRGRGRRSTVDENKERTMREMARVWREMETRLQEIQGDLNRLR</sequence>
<comment type="caution">
    <text evidence="1">The sequence shown here is derived from an EMBL/GenBank/DDBJ whole genome shotgun (WGS) entry which is preliminary data.</text>
</comment>
<protein>
    <submittedName>
        <fullName evidence="1">Uncharacterized protein</fullName>
    </submittedName>
</protein>
<organism evidence="1 2">
    <name type="scientific">Xylaria curta</name>
    <dbReference type="NCBI Taxonomy" id="42375"/>
    <lineage>
        <taxon>Eukaryota</taxon>
        <taxon>Fungi</taxon>
        <taxon>Dikarya</taxon>
        <taxon>Ascomycota</taxon>
        <taxon>Pezizomycotina</taxon>
        <taxon>Sordariomycetes</taxon>
        <taxon>Xylariomycetidae</taxon>
        <taxon>Xylariales</taxon>
        <taxon>Xylariaceae</taxon>
        <taxon>Xylaria</taxon>
    </lineage>
</organism>
<keyword evidence="2" id="KW-1185">Reference proteome</keyword>